<name>A0ABQ4S1W6_9HYPH</name>
<evidence type="ECO:0000256" key="5">
    <source>
        <dbReference type="ARBA" id="ARBA00023136"/>
    </source>
</evidence>
<evidence type="ECO:0000256" key="6">
    <source>
        <dbReference type="SAM" id="Phobius"/>
    </source>
</evidence>
<dbReference type="PANTHER" id="PTHR38459">
    <property type="entry name" value="PROPHAGE BACTOPRENOL-LINKED GLUCOSE TRANSLOCASE HOMOLOG"/>
    <property type="match status" value="1"/>
</dbReference>
<dbReference type="Proteomes" id="UP001055125">
    <property type="component" value="Unassembled WGS sequence"/>
</dbReference>
<evidence type="ECO:0000256" key="3">
    <source>
        <dbReference type="ARBA" id="ARBA00022692"/>
    </source>
</evidence>
<feature type="transmembrane region" description="Helical" evidence="6">
    <location>
        <begin position="64"/>
        <end position="86"/>
    </location>
</feature>
<dbReference type="InterPro" id="IPR007267">
    <property type="entry name" value="GtrA_DPMS_TM"/>
</dbReference>
<feature type="transmembrane region" description="Helical" evidence="6">
    <location>
        <begin position="23"/>
        <end position="43"/>
    </location>
</feature>
<reference evidence="8" key="1">
    <citation type="journal article" date="2021" name="Front. Microbiol.">
        <title>Comprehensive Comparative Genomics and Phenotyping of Methylobacterium Species.</title>
        <authorList>
            <person name="Alessa O."/>
            <person name="Ogura Y."/>
            <person name="Fujitani Y."/>
            <person name="Takami H."/>
            <person name="Hayashi T."/>
            <person name="Sahin N."/>
            <person name="Tani A."/>
        </authorList>
    </citation>
    <scope>NUCLEOTIDE SEQUENCE</scope>
    <source>
        <strain evidence="8">DSM 19015</strain>
    </source>
</reference>
<keyword evidence="4 6" id="KW-1133">Transmembrane helix</keyword>
<sequence>MAIVGGIATLIYAGATWAFVTRLGLPIVLASPVAYGLAAAWSYRGHRRLTFADREAGAGAAWRFSALTLAGYAASAVVPALASGWLGASPEASILIVCIAIPVLNYVVLSRHVFRGPRSKPPAAVPSAAGPLRG</sequence>
<comment type="subcellular location">
    <subcellularLocation>
        <location evidence="1">Membrane</location>
        <topology evidence="1">Multi-pass membrane protein</topology>
    </subcellularLocation>
</comment>
<comment type="similarity">
    <text evidence="2">Belongs to the GtrA family.</text>
</comment>
<evidence type="ECO:0000256" key="1">
    <source>
        <dbReference type="ARBA" id="ARBA00004141"/>
    </source>
</evidence>
<dbReference type="Pfam" id="PF04138">
    <property type="entry name" value="GtrA_DPMS_TM"/>
    <property type="match status" value="1"/>
</dbReference>
<comment type="caution">
    <text evidence="8">The sequence shown here is derived from an EMBL/GenBank/DDBJ whole genome shotgun (WGS) entry which is preliminary data.</text>
</comment>
<dbReference type="PANTHER" id="PTHR38459:SF1">
    <property type="entry name" value="PROPHAGE BACTOPRENOL-LINKED GLUCOSE TRANSLOCASE HOMOLOG"/>
    <property type="match status" value="1"/>
</dbReference>
<accession>A0ABQ4S1W6</accession>
<evidence type="ECO:0000256" key="2">
    <source>
        <dbReference type="ARBA" id="ARBA00009399"/>
    </source>
</evidence>
<feature type="transmembrane region" description="Helical" evidence="6">
    <location>
        <begin position="92"/>
        <end position="109"/>
    </location>
</feature>
<keyword evidence="5 6" id="KW-0472">Membrane</keyword>
<gene>
    <name evidence="8" type="ORF">OCOJLMKI_2986</name>
</gene>
<feature type="domain" description="GtrA/DPMS transmembrane" evidence="7">
    <location>
        <begin position="2"/>
        <end position="114"/>
    </location>
</feature>
<proteinExistence type="inferred from homology"/>
<evidence type="ECO:0000313" key="8">
    <source>
        <dbReference type="EMBL" id="GJD95772.1"/>
    </source>
</evidence>
<organism evidence="8 9">
    <name type="scientific">Methylobacterium iners</name>
    <dbReference type="NCBI Taxonomy" id="418707"/>
    <lineage>
        <taxon>Bacteria</taxon>
        <taxon>Pseudomonadati</taxon>
        <taxon>Pseudomonadota</taxon>
        <taxon>Alphaproteobacteria</taxon>
        <taxon>Hyphomicrobiales</taxon>
        <taxon>Methylobacteriaceae</taxon>
        <taxon>Methylobacterium</taxon>
    </lineage>
</organism>
<dbReference type="InterPro" id="IPR051401">
    <property type="entry name" value="GtrA_CellWall_Glycosyl"/>
</dbReference>
<dbReference type="EMBL" id="BPQP01000045">
    <property type="protein sequence ID" value="GJD95772.1"/>
    <property type="molecule type" value="Genomic_DNA"/>
</dbReference>
<evidence type="ECO:0000256" key="4">
    <source>
        <dbReference type="ARBA" id="ARBA00022989"/>
    </source>
</evidence>
<evidence type="ECO:0000313" key="9">
    <source>
        <dbReference type="Proteomes" id="UP001055125"/>
    </source>
</evidence>
<keyword evidence="9" id="KW-1185">Reference proteome</keyword>
<evidence type="ECO:0000259" key="7">
    <source>
        <dbReference type="Pfam" id="PF04138"/>
    </source>
</evidence>
<keyword evidence="3 6" id="KW-0812">Transmembrane</keyword>
<protein>
    <recommendedName>
        <fullName evidence="7">GtrA/DPMS transmembrane domain-containing protein</fullName>
    </recommendedName>
</protein>
<reference evidence="8" key="2">
    <citation type="submission" date="2021-08" db="EMBL/GenBank/DDBJ databases">
        <authorList>
            <person name="Tani A."/>
            <person name="Ola A."/>
            <person name="Ogura Y."/>
            <person name="Katsura K."/>
            <person name="Hayashi T."/>
        </authorList>
    </citation>
    <scope>NUCLEOTIDE SEQUENCE</scope>
    <source>
        <strain evidence="8">DSM 19015</strain>
    </source>
</reference>